<organism evidence="3 4">
    <name type="scientific">Plantimonas leprariae</name>
    <dbReference type="NCBI Taxonomy" id="2615207"/>
    <lineage>
        <taxon>Bacteria</taxon>
        <taxon>Pseudomonadati</taxon>
        <taxon>Pseudomonadota</taxon>
        <taxon>Alphaproteobacteria</taxon>
        <taxon>Hyphomicrobiales</taxon>
        <taxon>Aurantimonadaceae</taxon>
        <taxon>Plantimonas</taxon>
    </lineage>
</organism>
<dbReference type="InterPro" id="IPR036388">
    <property type="entry name" value="WH-like_DNA-bd_sf"/>
</dbReference>
<feature type="region of interest" description="Disordered" evidence="1">
    <location>
        <begin position="110"/>
        <end position="171"/>
    </location>
</feature>
<evidence type="ECO:0000259" key="2">
    <source>
        <dbReference type="Pfam" id="PF12802"/>
    </source>
</evidence>
<dbReference type="RefSeq" id="WP_150968558.1">
    <property type="nucleotide sequence ID" value="NZ_VZDO01000003.1"/>
</dbReference>
<dbReference type="Proteomes" id="UP000432089">
    <property type="component" value="Unassembled WGS sequence"/>
</dbReference>
<dbReference type="InterPro" id="IPR000835">
    <property type="entry name" value="HTH_MarR-typ"/>
</dbReference>
<dbReference type="EMBL" id="VZDO01000003">
    <property type="protein sequence ID" value="KAB0681323.1"/>
    <property type="molecule type" value="Genomic_DNA"/>
</dbReference>
<keyword evidence="4" id="KW-1185">Reference proteome</keyword>
<reference evidence="3 4" key="1">
    <citation type="submission" date="2019-09" db="EMBL/GenBank/DDBJ databases">
        <title>YIM 132180 draft genome.</title>
        <authorList>
            <person name="Zhang K."/>
        </authorList>
    </citation>
    <scope>NUCLEOTIDE SEQUENCE [LARGE SCALE GENOMIC DNA]</scope>
    <source>
        <strain evidence="3 4">YIM 132180</strain>
    </source>
</reference>
<evidence type="ECO:0000313" key="3">
    <source>
        <dbReference type="EMBL" id="KAB0681323.1"/>
    </source>
</evidence>
<dbReference type="AlphaFoldDB" id="A0A7V7PRL1"/>
<protein>
    <submittedName>
        <fullName evidence="3">MarR family transcriptional regulator</fullName>
    </submittedName>
</protein>
<dbReference type="Gene3D" id="1.10.10.10">
    <property type="entry name" value="Winged helix-like DNA-binding domain superfamily/Winged helix DNA-binding domain"/>
    <property type="match status" value="1"/>
</dbReference>
<evidence type="ECO:0000256" key="1">
    <source>
        <dbReference type="SAM" id="MobiDB-lite"/>
    </source>
</evidence>
<feature type="region of interest" description="Disordered" evidence="1">
    <location>
        <begin position="270"/>
        <end position="308"/>
    </location>
</feature>
<gene>
    <name evidence="3" type="ORF">F6X38_05395</name>
</gene>
<feature type="compositionally biased region" description="Polar residues" evidence="1">
    <location>
        <begin position="282"/>
        <end position="291"/>
    </location>
</feature>
<name>A0A7V7PRL1_9HYPH</name>
<feature type="domain" description="HTH marR-type" evidence="2">
    <location>
        <begin position="28"/>
        <end position="80"/>
    </location>
</feature>
<comment type="caution">
    <text evidence="3">The sequence shown here is derived from an EMBL/GenBank/DDBJ whole genome shotgun (WGS) entry which is preliminary data.</text>
</comment>
<dbReference type="Pfam" id="PF12802">
    <property type="entry name" value="MarR_2"/>
    <property type="match status" value="1"/>
</dbReference>
<sequence>MTKRAGPRYAIIPADAVTDKRLIGKDDLRALALLGRHIDGKGWCTRTQGRMAAEMEIARGALQRSLGRLVDAGYVEVRHEKRRDGGQAANSYRVVLDDAARADQIEMFFGEDDEATRKARPAKRPAPSIDKHTPASPVRHPLPHLDEAPPASPGRGTHKERPLQETSPCDTAAAAREPLRPANDHPTKAELDALEDRLRDAAGLAIDTASPNMRILSEPLGWLAGGCDLDLDIVPVVASLAARHRGRPIRSWGYFGDAVKEARERRLAAALPRAPPRAGTPEPTNSTTATAHGSHHGQPHRTAAEKRVAGLSALASAFARRQGPAAGDGDG</sequence>
<evidence type="ECO:0000313" key="4">
    <source>
        <dbReference type="Proteomes" id="UP000432089"/>
    </source>
</evidence>
<accession>A0A7V7PRL1</accession>
<proteinExistence type="predicted"/>